<organism evidence="3 4">
    <name type="scientific">Rhizobium loti</name>
    <name type="common">Mesorhizobium loti</name>
    <dbReference type="NCBI Taxonomy" id="381"/>
    <lineage>
        <taxon>Bacteria</taxon>
        <taxon>Pseudomonadati</taxon>
        <taxon>Pseudomonadota</taxon>
        <taxon>Alphaproteobacteria</taxon>
        <taxon>Hyphomicrobiales</taxon>
        <taxon>Phyllobacteriaceae</taxon>
        <taxon>Mesorhizobium</taxon>
    </lineage>
</organism>
<dbReference type="Pfam" id="PF00378">
    <property type="entry name" value="ECH_1"/>
    <property type="match status" value="1"/>
</dbReference>
<evidence type="ECO:0000256" key="1">
    <source>
        <dbReference type="ARBA" id="ARBA00005254"/>
    </source>
</evidence>
<accession>A0A101KNX4</accession>
<dbReference type="AlphaFoldDB" id="A0A101KNX4"/>
<evidence type="ECO:0000313" key="3">
    <source>
        <dbReference type="EMBL" id="KUM24283.1"/>
    </source>
</evidence>
<dbReference type="EMBL" id="LPWA01000141">
    <property type="protein sequence ID" value="KUM24283.1"/>
    <property type="molecule type" value="Genomic_DNA"/>
</dbReference>
<proteinExistence type="inferred from homology"/>
<dbReference type="Gene3D" id="3.90.226.10">
    <property type="entry name" value="2-enoyl-CoA Hydratase, Chain A, domain 1"/>
    <property type="match status" value="1"/>
</dbReference>
<gene>
    <name evidence="3" type="ORF">AU467_31205</name>
</gene>
<dbReference type="SUPFAM" id="SSF52096">
    <property type="entry name" value="ClpP/crotonase"/>
    <property type="match status" value="1"/>
</dbReference>
<dbReference type="InterPro" id="IPR001753">
    <property type="entry name" value="Enoyl-CoA_hydra/iso"/>
</dbReference>
<evidence type="ECO:0000313" key="4">
    <source>
        <dbReference type="Proteomes" id="UP000053176"/>
    </source>
</evidence>
<comment type="similarity">
    <text evidence="1 2">Belongs to the enoyl-CoA hydratase/isomerase family.</text>
</comment>
<dbReference type="PANTHER" id="PTHR11941:SF54">
    <property type="entry name" value="ENOYL-COA HYDRATASE, MITOCHONDRIAL"/>
    <property type="match status" value="1"/>
</dbReference>
<dbReference type="GO" id="GO:0003824">
    <property type="term" value="F:catalytic activity"/>
    <property type="evidence" value="ECO:0007669"/>
    <property type="project" value="InterPro"/>
</dbReference>
<evidence type="ECO:0000256" key="2">
    <source>
        <dbReference type="RuleBase" id="RU003707"/>
    </source>
</evidence>
<dbReference type="PANTHER" id="PTHR11941">
    <property type="entry name" value="ENOYL-COA HYDRATASE-RELATED"/>
    <property type="match status" value="1"/>
</dbReference>
<dbReference type="CDD" id="cd06558">
    <property type="entry name" value="crotonase-like"/>
    <property type="match status" value="1"/>
</dbReference>
<name>A0A101KNX4_RHILI</name>
<dbReference type="InterPro" id="IPR018376">
    <property type="entry name" value="Enoyl-CoA_hyd/isom_CS"/>
</dbReference>
<dbReference type="InterPro" id="IPR029045">
    <property type="entry name" value="ClpP/crotonase-like_dom_sf"/>
</dbReference>
<dbReference type="Proteomes" id="UP000053176">
    <property type="component" value="Unassembled WGS sequence"/>
</dbReference>
<dbReference type="GO" id="GO:0006635">
    <property type="term" value="P:fatty acid beta-oxidation"/>
    <property type="evidence" value="ECO:0007669"/>
    <property type="project" value="TreeGrafter"/>
</dbReference>
<comment type="caution">
    <text evidence="3">The sequence shown here is derived from an EMBL/GenBank/DDBJ whole genome shotgun (WGS) entry which is preliminary data.</text>
</comment>
<sequence>MSQGPGTVEVIRDGDVAVIYLRRNWKRNALSIHMETELARVLRSDAVKTSLAVVITGGEGAFSAGADITELREMTAHSVADYYRNSGAVYEMLADLRQPTVAAIAGYCLGGGLELALAADIRVADPSAVFGLPEVGLGILASAGGVSRMVRVVGAGRARDLILRGRRIDVRQAENWGIVTEVSAPGEHVDLAKSIAHELARHPSLAVSINKQILDVSFNAPRDATLLMERLAYAVLAPIRNEG</sequence>
<reference evidence="3 4" key="1">
    <citation type="submission" date="2015-12" db="EMBL/GenBank/DDBJ databases">
        <title>Draft genome sequence of Mesorhizobium sp. UFLA 01-765, a multitolerant efficient symbiont and plant-growth promoting strain isolated from Zn-mining soil using Leucaena leucocephala as a trap plant.</title>
        <authorList>
            <person name="Rangel W.M."/>
            <person name="Thijs S."/>
            <person name="Longatti S.M."/>
            <person name="Moreira F.M."/>
            <person name="Weyens N."/>
            <person name="Vangronsveld J."/>
            <person name="Van Hamme J.D."/>
            <person name="Bottos E.M."/>
            <person name="Rineau F."/>
        </authorList>
    </citation>
    <scope>NUCLEOTIDE SEQUENCE [LARGE SCALE GENOMIC DNA]</scope>
    <source>
        <strain evidence="3 4">UFLA 01-765</strain>
    </source>
</reference>
<protein>
    <submittedName>
        <fullName evidence="3">Crotonase</fullName>
    </submittedName>
</protein>
<dbReference type="PROSITE" id="PS00166">
    <property type="entry name" value="ENOYL_COA_HYDRATASE"/>
    <property type="match status" value="1"/>
</dbReference>